<feature type="region of interest" description="Disordered" evidence="4">
    <location>
        <begin position="577"/>
        <end position="601"/>
    </location>
</feature>
<reference evidence="6" key="1">
    <citation type="submission" date="2016-11" db="UniProtKB">
        <authorList>
            <consortium name="WormBaseParasite"/>
        </authorList>
    </citation>
    <scope>IDENTIFICATION</scope>
</reference>
<evidence type="ECO:0000313" key="5">
    <source>
        <dbReference type="Proteomes" id="UP000095280"/>
    </source>
</evidence>
<dbReference type="Pfam" id="PF01633">
    <property type="entry name" value="Choline_kinase"/>
    <property type="match status" value="1"/>
</dbReference>
<dbReference type="GO" id="GO:0006646">
    <property type="term" value="P:phosphatidylethanolamine biosynthetic process"/>
    <property type="evidence" value="ECO:0007669"/>
    <property type="project" value="TreeGrafter"/>
</dbReference>
<dbReference type="Proteomes" id="UP000095280">
    <property type="component" value="Unplaced"/>
</dbReference>
<keyword evidence="1" id="KW-0443">Lipid metabolism</keyword>
<protein>
    <submittedName>
        <fullName evidence="6">Choline kinase</fullName>
    </submittedName>
</protein>
<proteinExistence type="inferred from homology"/>
<evidence type="ECO:0000313" key="6">
    <source>
        <dbReference type="WBParaSite" id="maker-uti_cns_0010743-snap-gene-0.13-mRNA-1"/>
    </source>
</evidence>
<dbReference type="Gene3D" id="3.30.200.20">
    <property type="entry name" value="Phosphorylase Kinase, domain 1"/>
    <property type="match status" value="1"/>
</dbReference>
<keyword evidence="1" id="KW-0444">Lipid biosynthesis</keyword>
<organism evidence="5 6">
    <name type="scientific">Macrostomum lignano</name>
    <dbReference type="NCBI Taxonomy" id="282301"/>
    <lineage>
        <taxon>Eukaryota</taxon>
        <taxon>Metazoa</taxon>
        <taxon>Spiralia</taxon>
        <taxon>Lophotrochozoa</taxon>
        <taxon>Platyhelminthes</taxon>
        <taxon>Rhabditophora</taxon>
        <taxon>Macrostomorpha</taxon>
        <taxon>Macrostomida</taxon>
        <taxon>Macrostomidae</taxon>
        <taxon>Macrostomum</taxon>
    </lineage>
</organism>
<dbReference type="GO" id="GO:0004305">
    <property type="term" value="F:ethanolamine kinase activity"/>
    <property type="evidence" value="ECO:0007669"/>
    <property type="project" value="TreeGrafter"/>
</dbReference>
<keyword evidence="2" id="KW-1208">Phospholipid metabolism</keyword>
<evidence type="ECO:0000256" key="2">
    <source>
        <dbReference type="ARBA" id="ARBA00023264"/>
    </source>
</evidence>
<feature type="compositionally biased region" description="Basic residues" evidence="4">
    <location>
        <begin position="517"/>
        <end position="533"/>
    </location>
</feature>
<feature type="region of interest" description="Disordered" evidence="4">
    <location>
        <begin position="471"/>
        <end position="553"/>
    </location>
</feature>
<dbReference type="WBParaSite" id="maker-uti_cns_0010743-snap-gene-0.13-mRNA-1">
    <property type="protein sequence ID" value="maker-uti_cns_0010743-snap-gene-0.13-mRNA-1"/>
    <property type="gene ID" value="maker-uti_cns_0010743-snap-gene-0.13"/>
</dbReference>
<dbReference type="PANTHER" id="PTHR22603">
    <property type="entry name" value="CHOLINE/ETHANOALAMINE KINASE"/>
    <property type="match status" value="1"/>
</dbReference>
<sequence>MSQEQPLTKAQALSLCAQYLGGAWAAHVDSVRGGLSNYLFVASLADSVQPQAGQPNRVLIRVFGEILSNNAESVVLDSVIFALLSEKRMGPHLYGVFKGGRIEEFVANSAPLRCTAWEMPLSKEPRFVFKMMQSWLRSVEEVVSGKTDREEPPPRPGFNATPVARFLRDFRRRLLQSAEFAVVFCHNDLQENNILKFDNASRQHGFSLQLIDFEYCSYNWRAFDIGNFFNEWTLDYTPSEWPYFSLSPRLLPQPGGPADLLALLPALVQRARDRPQGAPVSPRRESSDCRDVAGADTVADDVEVATAPETNNAVAGSEADAALLLEAKYGALMSHFFWSVWSLLQASVSSIHFDFKEYAQLRFRLYAKLKEEITGKPSGLPVQRLSTPDSLSPPCHPLAVESLAADGDRRHPPADSEFAESAIDDGVEEVGPAAAKVAAARDSSSRESASLSRLRRLVRGRATSRCSVQCRSSIRSMSSGDAVSTETPFTSTRRSPLRKPLSAPPAAPSSATLSMAVRRRRRSSRRGLARKTPPKPPLSPLTMPIAGLRPTGPEMASAASEARWQAQLSGVAVNAPAVSERAPVQPAADKSADGQQLHQRRSPPAAIGGFELLLDQSRLALKVALSAGQLALGGELGAGPARHQIVWSGGGWRRAAPVADVGVVGVNGVVGVVGTLFVGVLSLCAERPHFARCGRCARCCARSMNPRSSDDGTKSPPMLWTCRRPPQPRRCVWPGQLRHNELIAAPRAPTLALRCPQVAEGGAQHRVFASTTRSRFSPNRCRLLCVAGRAGRWQLPPPPARSGGSAARARTARGSPPAGAADRGNCRAGAPASRYRLPRLFVPVASVTAVLPGLLDDQRTVIRVQLAQLAALCVPLRQDELRRLTGRLGAVGGQQQLQHLASGCPPGHEQRLAVAARHQAGGVVDFHQAAGAHVHHQEARLAAIAAFLKQLWEQLGIIREAAAAAASGIQSEVVQAGVPGGHPVPGQHQPGQIPGSHARLDREFLRLGGAAGKAGLDSNPRRRRLFRCWHCRGVQREPEPFLANADSILTKMRCFVQHSAACRFSSSKASSTAASNSCECGIGLEVAEAGPSLSAHTASPRLSGSISEASRRGLLRSISKGTASWKARLTGIVSTHFTTRLTMMRLVKISSQAQRSAIARYLGALSSRSAKAGLFSGSSIASSDTLATMMLRWPMERFRRFQISFISFGSARFFVVSELPSSPIRVLSMCRLALRAPGEFKFGANNQTDLGRSQLRGRLSEVGAGELGAERRCGGVCARLLSLLDFLSGGVRLRRPGRPATELVVRAQWRILLLGTLASSWRCGDKLSRGRQAEFASEFEVCIEPVRLLPRRGRTESVRRSRQNRRRVLTCSSRDFKSKPLDVLELDNGAPWCSGFVLHKTKGSQSQLKASCGDSAVPCELGTPEPSPAQSCRMLVPAVVAEAAVAASASTAAAAAAAQSAGWVCIALWPNISERIVSSRWFTDSRTVTITKHRELPVKCGCSRRHDNHVTSGADPIEPGGRVDSGPFAARDAPVNVGFGRHRDLREALDCSRAADVSHEFQPLRSGAASVGCSRRSKEIANVFVVDLNRAHCEAELPAGAAAASPQHGGDGQTVDARVQLIANHGTLWPLQQEPTSSVMAPNTQALELSGPNTRSLALAPGTPRVRKRILHLPATFNRPALSSGRMRTKMRSLPRRSSGIARPPAAPSIPHEATELGVDNRHRC</sequence>
<dbReference type="PANTHER" id="PTHR22603:SF93">
    <property type="entry name" value="RE24176P"/>
    <property type="match status" value="1"/>
</dbReference>
<feature type="region of interest" description="Disordered" evidence="4">
    <location>
        <begin position="1684"/>
        <end position="1712"/>
    </location>
</feature>
<evidence type="ECO:0000256" key="1">
    <source>
        <dbReference type="ARBA" id="ARBA00023209"/>
    </source>
</evidence>
<keyword evidence="1" id="KW-0594">Phospholipid biosynthesis</keyword>
<dbReference type="Gene3D" id="3.90.1200.10">
    <property type="match status" value="3"/>
</dbReference>
<dbReference type="InterPro" id="IPR011009">
    <property type="entry name" value="Kinase-like_dom_sf"/>
</dbReference>
<name>A0A1I8I855_9PLAT</name>
<evidence type="ECO:0000256" key="3">
    <source>
        <dbReference type="ARBA" id="ARBA00038211"/>
    </source>
</evidence>
<comment type="similarity">
    <text evidence="3">Belongs to the choline/ethanolamine kinase family.</text>
</comment>
<keyword evidence="5" id="KW-1185">Reference proteome</keyword>
<feature type="region of interest" description="Disordered" evidence="4">
    <location>
        <begin position="795"/>
        <end position="827"/>
    </location>
</feature>
<evidence type="ECO:0000256" key="4">
    <source>
        <dbReference type="SAM" id="MobiDB-lite"/>
    </source>
</evidence>
<dbReference type="GO" id="GO:0005737">
    <property type="term" value="C:cytoplasm"/>
    <property type="evidence" value="ECO:0007669"/>
    <property type="project" value="TreeGrafter"/>
</dbReference>
<accession>A0A1I8I855</accession>
<dbReference type="GO" id="GO:0004103">
    <property type="term" value="F:choline kinase activity"/>
    <property type="evidence" value="ECO:0007669"/>
    <property type="project" value="TreeGrafter"/>
</dbReference>
<dbReference type="SUPFAM" id="SSF56112">
    <property type="entry name" value="Protein kinase-like (PK-like)"/>
    <property type="match status" value="1"/>
</dbReference>
<feature type="compositionally biased region" description="Polar residues" evidence="4">
    <location>
        <begin position="471"/>
        <end position="492"/>
    </location>
</feature>
<feature type="compositionally biased region" description="Low complexity" evidence="4">
    <location>
        <begin position="801"/>
        <end position="821"/>
    </location>
</feature>